<feature type="active site" description="Charge relay system" evidence="5">
    <location>
        <position position="140"/>
    </location>
</feature>
<accession>A0ABT4BFP2</accession>
<organism evidence="9 10">
    <name type="scientific">Paractinoplanes pyxinae</name>
    <dbReference type="NCBI Taxonomy" id="2997416"/>
    <lineage>
        <taxon>Bacteria</taxon>
        <taxon>Bacillati</taxon>
        <taxon>Actinomycetota</taxon>
        <taxon>Actinomycetes</taxon>
        <taxon>Micromonosporales</taxon>
        <taxon>Micromonosporaceae</taxon>
        <taxon>Paractinoplanes</taxon>
    </lineage>
</organism>
<dbReference type="InterPro" id="IPR023828">
    <property type="entry name" value="Peptidase_S8_Ser-AS"/>
</dbReference>
<dbReference type="Proteomes" id="UP001151002">
    <property type="component" value="Unassembled WGS sequence"/>
</dbReference>
<dbReference type="PANTHER" id="PTHR43806:SF11">
    <property type="entry name" value="CEREVISIN-RELATED"/>
    <property type="match status" value="1"/>
</dbReference>
<dbReference type="SUPFAM" id="SSF52743">
    <property type="entry name" value="Subtilisin-like"/>
    <property type="match status" value="1"/>
</dbReference>
<dbReference type="PROSITE" id="PS00136">
    <property type="entry name" value="SUBTILASE_ASP"/>
    <property type="match status" value="1"/>
</dbReference>
<evidence type="ECO:0000313" key="9">
    <source>
        <dbReference type="EMBL" id="MCY1145364.1"/>
    </source>
</evidence>
<dbReference type="InterPro" id="IPR000209">
    <property type="entry name" value="Peptidase_S8/S53_dom"/>
</dbReference>
<comment type="caution">
    <text evidence="9">The sequence shown here is derived from an EMBL/GenBank/DDBJ whole genome shotgun (WGS) entry which is preliminary data.</text>
</comment>
<keyword evidence="2 5" id="KW-0645">Protease</keyword>
<evidence type="ECO:0000256" key="7">
    <source>
        <dbReference type="SAM" id="MobiDB-lite"/>
    </source>
</evidence>
<evidence type="ECO:0000256" key="3">
    <source>
        <dbReference type="ARBA" id="ARBA00022801"/>
    </source>
</evidence>
<feature type="region of interest" description="Disordered" evidence="7">
    <location>
        <begin position="391"/>
        <end position="492"/>
    </location>
</feature>
<gene>
    <name evidence="9" type="ORF">OWR29_45810</name>
</gene>
<keyword evidence="10" id="KW-1185">Reference proteome</keyword>
<dbReference type="PROSITE" id="PS00138">
    <property type="entry name" value="SUBTILASE_SER"/>
    <property type="match status" value="1"/>
</dbReference>
<evidence type="ECO:0000256" key="6">
    <source>
        <dbReference type="RuleBase" id="RU003355"/>
    </source>
</evidence>
<evidence type="ECO:0000259" key="8">
    <source>
        <dbReference type="Pfam" id="PF00082"/>
    </source>
</evidence>
<dbReference type="EMBL" id="JAPNTZ010000025">
    <property type="protein sequence ID" value="MCY1145364.1"/>
    <property type="molecule type" value="Genomic_DNA"/>
</dbReference>
<keyword evidence="3 5" id="KW-0378">Hydrolase</keyword>
<dbReference type="PROSITE" id="PS00137">
    <property type="entry name" value="SUBTILASE_HIS"/>
    <property type="match status" value="1"/>
</dbReference>
<evidence type="ECO:0000256" key="4">
    <source>
        <dbReference type="ARBA" id="ARBA00022825"/>
    </source>
</evidence>
<dbReference type="InterPro" id="IPR050131">
    <property type="entry name" value="Peptidase_S8_subtilisin-like"/>
</dbReference>
<feature type="domain" description="Peptidase S8/S53" evidence="8">
    <location>
        <begin position="131"/>
        <end position="378"/>
    </location>
</feature>
<evidence type="ECO:0000256" key="5">
    <source>
        <dbReference type="PROSITE-ProRule" id="PRU01240"/>
    </source>
</evidence>
<protein>
    <submittedName>
        <fullName evidence="9">S8 family serine peptidase</fullName>
    </submittedName>
</protein>
<reference evidence="9" key="1">
    <citation type="submission" date="2022-11" db="EMBL/GenBank/DDBJ databases">
        <authorList>
            <person name="Somphong A."/>
            <person name="Phongsopitanun W."/>
        </authorList>
    </citation>
    <scope>NUCLEOTIDE SEQUENCE</scope>
    <source>
        <strain evidence="9">Pm04-4</strain>
    </source>
</reference>
<sequence>MKKQIVRLTAGAIVVGATAFVLPAQEPHWQPVTRNLSASPARLLPPVVSQTHPVRIIRTTVDRHGRPTVSSRTATDRDAAGALITQGQHAAGAVSVELDAPVTVAQVDPYLPAQWDLARTRVDGAWPRSTGAGITVAVVDSGVDATHPDLAGQVLPGADFITGVEGTAIDPHGHGTHVAGTIAALTGNGAGIAGMAPDARILPVRVLGANGSGYMSDVANGIAYAAEHGADVINMSISSTTQVAAVSNAVAYARSKGVVVVAAAGNSRAQGSPVSFPAADEGVIAVSATAADNTVAGYSNRGGYVDVAAPGNDILSTFPGGNYVRMNGTSMAAPHVAAVAALLKGADRTLTPQQVEAALTSSATDLGVPGRDDDFGAGLLDAAAALATLTPPAPAAPTSRATPSPTTPSPSETATTPPPTAETPAPTTEPTQAPTATPTETAPPATAVPSPSTPSPSETTTAPTTPPASPTPSAAPTQPAPTQAAPTQAAPAKPVIRLVRPGPGKLTVVITGVQGVPVEIQQYTGEWRTIRTYQATTIARFVDLVPGLEHRVVVSGATSDVIRL</sequence>
<dbReference type="Pfam" id="PF00082">
    <property type="entry name" value="Peptidase_S8"/>
    <property type="match status" value="1"/>
</dbReference>
<dbReference type="InterPro" id="IPR036852">
    <property type="entry name" value="Peptidase_S8/S53_dom_sf"/>
</dbReference>
<feature type="active site" description="Charge relay system" evidence="5">
    <location>
        <position position="330"/>
    </location>
</feature>
<feature type="compositionally biased region" description="Low complexity" evidence="7">
    <location>
        <begin position="422"/>
        <end position="463"/>
    </location>
</feature>
<keyword evidence="4 5" id="KW-0720">Serine protease</keyword>
<dbReference type="PRINTS" id="PR00723">
    <property type="entry name" value="SUBTILISIN"/>
</dbReference>
<dbReference type="InterPro" id="IPR023827">
    <property type="entry name" value="Peptidase_S8_Asp-AS"/>
</dbReference>
<comment type="similarity">
    <text evidence="1 5 6">Belongs to the peptidase S8 family.</text>
</comment>
<feature type="compositionally biased region" description="Low complexity" evidence="7">
    <location>
        <begin position="391"/>
        <end position="415"/>
    </location>
</feature>
<dbReference type="PANTHER" id="PTHR43806">
    <property type="entry name" value="PEPTIDASE S8"/>
    <property type="match status" value="1"/>
</dbReference>
<evidence type="ECO:0000256" key="1">
    <source>
        <dbReference type="ARBA" id="ARBA00011073"/>
    </source>
</evidence>
<feature type="active site" description="Charge relay system" evidence="5">
    <location>
        <position position="174"/>
    </location>
</feature>
<feature type="compositionally biased region" description="Low complexity" evidence="7">
    <location>
        <begin position="471"/>
        <end position="492"/>
    </location>
</feature>
<evidence type="ECO:0000313" key="10">
    <source>
        <dbReference type="Proteomes" id="UP001151002"/>
    </source>
</evidence>
<dbReference type="InterPro" id="IPR022398">
    <property type="entry name" value="Peptidase_S8_His-AS"/>
</dbReference>
<dbReference type="Gene3D" id="3.40.50.200">
    <property type="entry name" value="Peptidase S8/S53 domain"/>
    <property type="match status" value="1"/>
</dbReference>
<name>A0ABT4BFP2_9ACTN</name>
<evidence type="ECO:0000256" key="2">
    <source>
        <dbReference type="ARBA" id="ARBA00022670"/>
    </source>
</evidence>
<proteinExistence type="inferred from homology"/>
<dbReference type="RefSeq" id="WP_267569979.1">
    <property type="nucleotide sequence ID" value="NZ_JAPNTZ010000025.1"/>
</dbReference>
<dbReference type="PROSITE" id="PS51892">
    <property type="entry name" value="SUBTILASE"/>
    <property type="match status" value="1"/>
</dbReference>
<dbReference type="InterPro" id="IPR015500">
    <property type="entry name" value="Peptidase_S8_subtilisin-rel"/>
</dbReference>